<sequence>MATNFGTLFPTKSHAEWEKLNPLLLDGQGAYERDTGALKIGDGSTLYNDLAYFIGSRSEVSPEQVTDAIEAMDLLTAAAADLAYVGTVNAPKDGSTPALAAFQAAVNGANGRPLFVPPGDYLFNDSLTGRANLTFAPGARVLQSVNKPAFELTGTGSQGQQSRGLQSTAAAGQNILNCNTVGLVVGDWILIRSAEVFPNSVAGSKIGELHRVRQIDGTTQLRTVSNLDYSYAPTTTSVVKFGMMQGVRLLGAGEFINTLGENMKVPMLRFTACADLAVDASVIGAGGPAVTVSADTLFTVRARVRDSFNNESNGNFGYGVEAFGASCHGDVHVDMVGGRHAFTTTSGATTASVPRHINVTGTAEGLTNTAWDSHEEGEFIHFQGVKAFGCRNGAIKHRAPRSTITDPIVRNCLGIGVRFAPSANGGALHGGDMREIRYLSEGSPGVGVQIEAPGVTISGDPRIECDDQTVLVLSGGGTSRIRSGTLLPGARGNADTRVGIEYQGTSTNHRVDRAVSIESPALVGIKAAPTVTDVRVASIRYEGVATRTSGDIHLVTEPLRRKIANVPGNGATRSSLTNPTSGRAYITPLTIDDDEPWTALVPAISIATAAAAGDTVEVAIFDTARNRIATTGKQAVLDTTGVKTLPAIAFTPILGRRYLAVIQFVTSVATLVVHAGSYANTAGAALAGSTDDTYDGAYVAVANPLPAQLTNAPIVGAISVFPWVQFTAV</sequence>
<dbReference type="Gene3D" id="2.160.20.10">
    <property type="entry name" value="Single-stranded right-handed beta-helix, Pectin lyase-like"/>
    <property type="match status" value="1"/>
</dbReference>
<dbReference type="GO" id="GO:0019058">
    <property type="term" value="P:viral life cycle"/>
    <property type="evidence" value="ECO:0007669"/>
    <property type="project" value="UniProtKB-ARBA"/>
</dbReference>
<dbReference type="InterPro" id="IPR012334">
    <property type="entry name" value="Pectin_lyas_fold"/>
</dbReference>
<dbReference type="Proteomes" id="UP000240601">
    <property type="component" value="Segment"/>
</dbReference>
<dbReference type="SUPFAM" id="SSF69349">
    <property type="entry name" value="Phage fibre proteins"/>
    <property type="match status" value="1"/>
</dbReference>
<reference evidence="3 4" key="1">
    <citation type="submission" date="2018-01" db="EMBL/GenBank/DDBJ databases">
        <authorList>
            <person name="Freeman E."/>
            <person name="St-Pierre M."/>
            <person name="Tero B."/>
            <person name="Wilson B."/>
            <person name="King B."/>
            <person name="Molloy S.D."/>
            <person name="Garlena R.A."/>
            <person name="Russell D.A."/>
            <person name="Pope W.H."/>
            <person name="Jacobs-Sera D."/>
            <person name="Hendrix R.W."/>
            <person name="Hatfull G.F."/>
        </authorList>
    </citation>
    <scope>NUCLEOTIDE SEQUENCE [LARGE SCALE GENOMIC DNA]</scope>
</reference>
<keyword evidence="2" id="KW-0946">Virion</keyword>
<name>A0A2L1IX71_9CAUD</name>
<dbReference type="GO" id="GO:0051701">
    <property type="term" value="P:biological process involved in interaction with host"/>
    <property type="evidence" value="ECO:0007669"/>
    <property type="project" value="UniProtKB-ARBA"/>
</dbReference>
<evidence type="ECO:0000313" key="3">
    <source>
        <dbReference type="EMBL" id="AVD99768.1"/>
    </source>
</evidence>
<dbReference type="GO" id="GO:0044423">
    <property type="term" value="C:virion component"/>
    <property type="evidence" value="ECO:0007669"/>
    <property type="project" value="UniProtKB-KW"/>
</dbReference>
<dbReference type="EMBL" id="MG757157">
    <property type="protein sequence ID" value="AVD99768.1"/>
    <property type="molecule type" value="Genomic_DNA"/>
</dbReference>
<evidence type="ECO:0000313" key="4">
    <source>
        <dbReference type="Proteomes" id="UP000240601"/>
    </source>
</evidence>
<evidence type="ECO:0000256" key="2">
    <source>
        <dbReference type="ARBA" id="ARBA00022844"/>
    </source>
</evidence>
<protein>
    <submittedName>
        <fullName evidence="3">Tailspike protein</fullName>
    </submittedName>
</protein>
<accession>A0A2L1IX71</accession>
<dbReference type="InterPro" id="IPR011050">
    <property type="entry name" value="Pectin_lyase_fold/virulence"/>
</dbReference>
<keyword evidence="4" id="KW-1185">Reference proteome</keyword>
<organism evidence="3 4">
    <name type="scientific">Gordonia phage Flapper</name>
    <dbReference type="NCBI Taxonomy" id="2079415"/>
    <lineage>
        <taxon>Viruses</taxon>
        <taxon>Duplodnaviria</taxon>
        <taxon>Heunggongvirae</taxon>
        <taxon>Uroviricota</taxon>
        <taxon>Caudoviricetes</taxon>
        <taxon>Zierdtviridae</taxon>
        <taxon>Emilbogenvirinae</taxon>
        <taxon>Gruunavirus</taxon>
        <taxon>Gruunavirus flapper</taxon>
    </lineage>
</organism>
<proteinExistence type="predicted"/>
<evidence type="ECO:0000256" key="1">
    <source>
        <dbReference type="ARBA" id="ARBA00004328"/>
    </source>
</evidence>
<gene>
    <name evidence="3" type="ORF">SEA_FLAPPER_24</name>
</gene>
<comment type="subcellular location">
    <subcellularLocation>
        <location evidence="1">Virion</location>
    </subcellularLocation>
</comment>
<dbReference type="SUPFAM" id="SSF51126">
    <property type="entry name" value="Pectin lyase-like"/>
    <property type="match status" value="1"/>
</dbReference>